<reference evidence="1 2" key="1">
    <citation type="submission" date="2022-03" db="EMBL/GenBank/DDBJ databases">
        <title>Novel taxa within the pig intestine.</title>
        <authorList>
            <person name="Wylensek D."/>
            <person name="Bishof K."/>
            <person name="Afrizal A."/>
            <person name="Clavel T."/>
        </authorList>
    </citation>
    <scope>NUCLEOTIDE SEQUENCE [LARGE SCALE GENOMIC DNA]</scope>
    <source>
        <strain evidence="1 2">Cla-KB-P134</strain>
    </source>
</reference>
<dbReference type="RefSeq" id="WP_320325336.1">
    <property type="nucleotide sequence ID" value="NZ_JALBUS010000004.1"/>
</dbReference>
<accession>A0ABU4WNB3</accession>
<protein>
    <submittedName>
        <fullName evidence="1">Rrf2 family transcriptional regulator</fullName>
    </submittedName>
</protein>
<evidence type="ECO:0000313" key="2">
    <source>
        <dbReference type="Proteomes" id="UP001285244"/>
    </source>
</evidence>
<dbReference type="InterPro" id="IPR036390">
    <property type="entry name" value="WH_DNA-bd_sf"/>
</dbReference>
<name>A0ABU4WNB3_9FIRM</name>
<dbReference type="InterPro" id="IPR036388">
    <property type="entry name" value="WH-like_DNA-bd_sf"/>
</dbReference>
<keyword evidence="2" id="KW-1185">Reference proteome</keyword>
<dbReference type="EMBL" id="JALBUS010000004">
    <property type="protein sequence ID" value="MDX8417025.1"/>
    <property type="molecule type" value="Genomic_DNA"/>
</dbReference>
<dbReference type="PANTHER" id="PTHR33221:SF15">
    <property type="entry name" value="HTH-TYPE TRANSCRIPTIONAL REGULATOR YWGB-RELATED"/>
    <property type="match status" value="1"/>
</dbReference>
<dbReference type="PANTHER" id="PTHR33221">
    <property type="entry name" value="WINGED HELIX-TURN-HELIX TRANSCRIPTIONAL REGULATOR, RRF2 FAMILY"/>
    <property type="match status" value="1"/>
</dbReference>
<proteinExistence type="predicted"/>
<dbReference type="Proteomes" id="UP001285244">
    <property type="component" value="Unassembled WGS sequence"/>
</dbReference>
<dbReference type="Gene3D" id="1.10.10.10">
    <property type="entry name" value="Winged helix-like DNA-binding domain superfamily/Winged helix DNA-binding domain"/>
    <property type="match status" value="1"/>
</dbReference>
<comment type="caution">
    <text evidence="1">The sequence shown here is derived from an EMBL/GenBank/DDBJ whole genome shotgun (WGS) entry which is preliminary data.</text>
</comment>
<evidence type="ECO:0000313" key="1">
    <source>
        <dbReference type="EMBL" id="MDX8417025.1"/>
    </source>
</evidence>
<dbReference type="Pfam" id="PF02082">
    <property type="entry name" value="Rrf2"/>
    <property type="match status" value="1"/>
</dbReference>
<organism evidence="1 2">
    <name type="scientific">Absicoccus intestinalis</name>
    <dbReference type="NCBI Taxonomy" id="2926319"/>
    <lineage>
        <taxon>Bacteria</taxon>
        <taxon>Bacillati</taxon>
        <taxon>Bacillota</taxon>
        <taxon>Erysipelotrichia</taxon>
        <taxon>Erysipelotrichales</taxon>
        <taxon>Erysipelotrichaceae</taxon>
        <taxon>Absicoccus</taxon>
    </lineage>
</organism>
<sequence length="147" mass="16462">MQITSKFTIAIHILAAIDTFHGSVPVNSSFLAKSIGANPVIVRGVMSNLKKAGIIMSHRGKNDVTIEKPLDQVTFFDIYTAVNAGEKEIFHFHENPNPECPVGRNIHKVLDGQLIQIQKDFEKELRSYKVSDVIQNLHQVLDQEKQA</sequence>
<dbReference type="InterPro" id="IPR000944">
    <property type="entry name" value="Tscrpt_reg_Rrf2"/>
</dbReference>
<gene>
    <name evidence="1" type="ORF">MOZ64_04095</name>
</gene>
<dbReference type="SUPFAM" id="SSF46785">
    <property type="entry name" value="Winged helix' DNA-binding domain"/>
    <property type="match status" value="1"/>
</dbReference>